<dbReference type="Proteomes" id="UP000579281">
    <property type="component" value="Unassembled WGS sequence"/>
</dbReference>
<evidence type="ECO:0000256" key="6">
    <source>
        <dbReference type="SAM" id="Phobius"/>
    </source>
</evidence>
<proteinExistence type="predicted"/>
<dbReference type="PANTHER" id="PTHR31645:SF0">
    <property type="entry name" value="OLIGOPEPTIDE TRANSPORTER YGL114W-RELATED"/>
    <property type="match status" value="1"/>
</dbReference>
<dbReference type="InterPro" id="IPR004814">
    <property type="entry name" value="Oligopep_transpt"/>
</dbReference>
<dbReference type="Pfam" id="PF03169">
    <property type="entry name" value="OPT"/>
    <property type="match status" value="1"/>
</dbReference>
<evidence type="ECO:0000256" key="2">
    <source>
        <dbReference type="ARBA" id="ARBA00022448"/>
    </source>
</evidence>
<feature type="transmembrane region" description="Helical" evidence="6">
    <location>
        <begin position="115"/>
        <end position="135"/>
    </location>
</feature>
<dbReference type="PANTHER" id="PTHR31645">
    <property type="entry name" value="OLIGOPEPTIDE TRANSPORTER YGL114W-RELATED"/>
    <property type="match status" value="1"/>
</dbReference>
<keyword evidence="2" id="KW-0813">Transport</keyword>
<keyword evidence="3 6" id="KW-0812">Transmembrane</keyword>
<feature type="transmembrane region" description="Helical" evidence="6">
    <location>
        <begin position="235"/>
        <end position="257"/>
    </location>
</feature>
<feature type="transmembrane region" description="Helical" evidence="6">
    <location>
        <begin position="352"/>
        <end position="377"/>
    </location>
</feature>
<protein>
    <submittedName>
        <fullName evidence="7">Putative OPT family oligopeptide transporter</fullName>
    </submittedName>
</protein>
<feature type="transmembrane region" description="Helical" evidence="6">
    <location>
        <begin position="50"/>
        <end position="70"/>
    </location>
</feature>
<feature type="transmembrane region" description="Helical" evidence="6">
    <location>
        <begin position="489"/>
        <end position="514"/>
    </location>
</feature>
<dbReference type="NCBIfam" id="TIGR00728">
    <property type="entry name" value="OPT_sfam"/>
    <property type="match status" value="1"/>
</dbReference>
<name>A0A841KLE1_9FIRM</name>
<evidence type="ECO:0000256" key="4">
    <source>
        <dbReference type="ARBA" id="ARBA00022989"/>
    </source>
</evidence>
<dbReference type="GO" id="GO:0016020">
    <property type="term" value="C:membrane"/>
    <property type="evidence" value="ECO:0007669"/>
    <property type="project" value="UniProtKB-SubCell"/>
</dbReference>
<reference evidence="7 8" key="1">
    <citation type="submission" date="2020-08" db="EMBL/GenBank/DDBJ databases">
        <title>Genomic Encyclopedia of Type Strains, Phase IV (KMG-IV): sequencing the most valuable type-strain genomes for metagenomic binning, comparative biology and taxonomic classification.</title>
        <authorList>
            <person name="Goeker M."/>
        </authorList>
    </citation>
    <scope>NUCLEOTIDE SEQUENCE [LARGE SCALE GENOMIC DNA]</scope>
    <source>
        <strain evidence="7 8">DSM 103526</strain>
    </source>
</reference>
<accession>A0A841KLE1</accession>
<feature type="transmembrane region" description="Helical" evidence="6">
    <location>
        <begin position="205"/>
        <end position="223"/>
    </location>
</feature>
<dbReference type="EMBL" id="JACHEN010000001">
    <property type="protein sequence ID" value="MBB6214196.1"/>
    <property type="molecule type" value="Genomic_DNA"/>
</dbReference>
<dbReference type="InterPro" id="IPR004813">
    <property type="entry name" value="OPT"/>
</dbReference>
<feature type="transmembrane region" description="Helical" evidence="6">
    <location>
        <begin position="568"/>
        <end position="591"/>
    </location>
</feature>
<feature type="transmembrane region" description="Helical" evidence="6">
    <location>
        <begin position="91"/>
        <end position="109"/>
    </location>
</feature>
<dbReference type="InterPro" id="IPR045035">
    <property type="entry name" value="YSL-like"/>
</dbReference>
<feature type="transmembrane region" description="Helical" evidence="6">
    <location>
        <begin position="278"/>
        <end position="300"/>
    </location>
</feature>
<dbReference type="RefSeq" id="WP_184307372.1">
    <property type="nucleotide sequence ID" value="NZ_JACHEN010000001.1"/>
</dbReference>
<evidence type="ECO:0000256" key="1">
    <source>
        <dbReference type="ARBA" id="ARBA00004141"/>
    </source>
</evidence>
<gene>
    <name evidence="7" type="ORF">HNQ80_000265</name>
</gene>
<evidence type="ECO:0000256" key="5">
    <source>
        <dbReference type="ARBA" id="ARBA00023136"/>
    </source>
</evidence>
<feature type="transmembrane region" description="Helical" evidence="6">
    <location>
        <begin position="326"/>
        <end position="345"/>
    </location>
</feature>
<sequence>MKAENHDSFKPFIAAEKMLPELTLTSVISGILLAIIFGVVNAYLGLKVGMTISASIPAAVVSMSLTRIIMKRNSILENNIVQTIGSAGESLAAGVIFTIPAMFLWTNSAEGISPSAGFITLIALLGGILGVMFMIPLRKAIIVKEHGHLPYPEGAACADVLLAGEEGGDKAKATFAGMGLGAIYKFLADGLNLFPSKLEFHIKNLLIGGEALPALLGVGFIVGKRIAGFMLAGSFLGWFVIIPIIFVFGANSNAVIFPASVPVSQLTNWDIWNYYIRYIGAGAVALGGMLSLIKSIPIIFETFVEIIRDYKEIRGSKSALRTEKDIPMYIVGITIAFIVLIVAILPSIKIGIAGAFIIVIFGFFFSTVSSRIVGLIGSSSNPISGMTIATLIIASLVFKMIRGAGTETIFTILTVGSIICIVIAVAGDTSQDLKTGFLVGATPYKQQIGEIIGVITTALVLGGVLILLNKAWGFGSSDLPTPQATLVKLVVEGVMQGNLPWSLIFIGIGIGMVIELLELPILPIAIGLYLPIHLTTTIFIGGLVRGILDIDFINFNDFERQEKIGSGILYASGLIAGEGIVGVILALLSVLNIDTTIGLSVGGIGTIILFSFLVYMLIKWSVLKKIEEY</sequence>
<feature type="transmembrane region" description="Helical" evidence="6">
    <location>
        <begin position="408"/>
        <end position="427"/>
    </location>
</feature>
<keyword evidence="8" id="KW-1185">Reference proteome</keyword>
<keyword evidence="4 6" id="KW-1133">Transmembrane helix</keyword>
<dbReference type="NCBIfam" id="TIGR00733">
    <property type="entry name" value="OPT family oligopeptide transporter"/>
    <property type="match status" value="1"/>
</dbReference>
<feature type="transmembrane region" description="Helical" evidence="6">
    <location>
        <begin position="21"/>
        <end position="44"/>
    </location>
</feature>
<dbReference type="GO" id="GO:0035673">
    <property type="term" value="F:oligopeptide transmembrane transporter activity"/>
    <property type="evidence" value="ECO:0007669"/>
    <property type="project" value="InterPro"/>
</dbReference>
<feature type="transmembrane region" description="Helical" evidence="6">
    <location>
        <begin position="447"/>
        <end position="468"/>
    </location>
</feature>
<feature type="transmembrane region" description="Helical" evidence="6">
    <location>
        <begin position="526"/>
        <end position="548"/>
    </location>
</feature>
<dbReference type="AlphaFoldDB" id="A0A841KLE1"/>
<comment type="caution">
    <text evidence="7">The sequence shown here is derived from an EMBL/GenBank/DDBJ whole genome shotgun (WGS) entry which is preliminary data.</text>
</comment>
<evidence type="ECO:0000313" key="8">
    <source>
        <dbReference type="Proteomes" id="UP000579281"/>
    </source>
</evidence>
<evidence type="ECO:0000313" key="7">
    <source>
        <dbReference type="EMBL" id="MBB6214196.1"/>
    </source>
</evidence>
<feature type="transmembrane region" description="Helical" evidence="6">
    <location>
        <begin position="383"/>
        <end position="401"/>
    </location>
</feature>
<comment type="subcellular location">
    <subcellularLocation>
        <location evidence="1">Membrane</location>
        <topology evidence="1">Multi-pass membrane protein</topology>
    </subcellularLocation>
</comment>
<feature type="transmembrane region" description="Helical" evidence="6">
    <location>
        <begin position="597"/>
        <end position="618"/>
    </location>
</feature>
<organism evidence="7 8">
    <name type="scientific">Anaerosolibacter carboniphilus</name>
    <dbReference type="NCBI Taxonomy" id="1417629"/>
    <lineage>
        <taxon>Bacteria</taxon>
        <taxon>Bacillati</taxon>
        <taxon>Bacillota</taxon>
        <taxon>Clostridia</taxon>
        <taxon>Peptostreptococcales</taxon>
        <taxon>Thermotaleaceae</taxon>
        <taxon>Anaerosolibacter</taxon>
    </lineage>
</organism>
<evidence type="ECO:0000256" key="3">
    <source>
        <dbReference type="ARBA" id="ARBA00022692"/>
    </source>
</evidence>
<keyword evidence="5 6" id="KW-0472">Membrane</keyword>